<evidence type="ECO:0000313" key="4">
    <source>
        <dbReference type="Proteomes" id="UP001432222"/>
    </source>
</evidence>
<dbReference type="SMART" id="SM00642">
    <property type="entry name" value="Aamy"/>
    <property type="match status" value="1"/>
</dbReference>
<sequence>MTHAAEPAQSRPAAAPAAVPSASYRLQLQPGFTLRDATAAVPYLAALGVSHLHLSPLLAAAPGSTHGYDTVDHGRISEQLGGEEALRALAAEAHRHHLRLIADVVPNHMAVPVPEHLNRPLWEVLRDGPDSPYADWFDIDWTAQPGPVDAPARGRVLLPLLGDRLGAVLDQLAVDGDTLRYHDHVLPLRPGTETLPLPELLGRQWYRPAWWRLARTELNYRRFFTVNELIAVRVERPEVFEATHGVLLRLHREGVLDGFRIDHPDGLADPRGYLERLAGATGGAYTVVEKILTGDERLPADWPCAGTTGYDALRRIDGVLTDHAGACRLAGAYEAFLTASPDGTADPDRGEPCADPHPALAAARRGRADMTGPGGELSAEVERLVRLAVRLGAAHPAHADHPPERLRAALARLLTGYPAYRPYVRPGEPLPESSAEQLRAARAADEGPTDATDRFVAELAAGALGRGPEQDEFAVRFGQTAAAVAAKGVEDTAFYRWNALLSLNEVGGEPARPGVRPADFHAWCHYVERHWPHTMTVLSTHDTKRSADARARLAVLAEQPREWAAEAAAWSTAAGHGAGPGSGSGHGSASGPGHDPDSDWLLWQTLVAGWPLSPERLVAAVLKAAREAKLRTSWTTQDVRFERALADRVHGVFGNPGLLPRIEGYVAGIAPYARSNTLAAALLHLTVPGVPDLYQGSEEPLYTLVDPDNRRPVDLGALAVRLTDSPTARTGDLAREKLHLTTTALHLRRTRELGAHRPLTAVGPAAAHLLAFGRGPNVLTAVTRLPYRLARTGGWHDTVLHLPGGRGWTDELTDRHFPSGPVPVGELLAGDRPVALLTRRGTS</sequence>
<feature type="domain" description="Glycosyl hydrolase family 13 catalytic" evidence="2">
    <location>
        <begin position="18"/>
        <end position="721"/>
    </location>
</feature>
<dbReference type="RefSeq" id="WP_328957290.1">
    <property type="nucleotide sequence ID" value="NZ_CP108110.1"/>
</dbReference>
<dbReference type="Gene3D" id="1.10.10.470">
    <property type="entry name" value="Maltooligosyl trehalose synthase, domain 4"/>
    <property type="match status" value="1"/>
</dbReference>
<feature type="region of interest" description="Disordered" evidence="1">
    <location>
        <begin position="1"/>
        <end position="20"/>
    </location>
</feature>
<evidence type="ECO:0000313" key="3">
    <source>
        <dbReference type="EMBL" id="WUQ86697.1"/>
    </source>
</evidence>
<evidence type="ECO:0000256" key="1">
    <source>
        <dbReference type="SAM" id="MobiDB-lite"/>
    </source>
</evidence>
<dbReference type="PANTHER" id="PTHR10357:SF216">
    <property type="entry name" value="MALTOOLIGOSYL TREHALOSE SYNTHASE-RELATED"/>
    <property type="match status" value="1"/>
</dbReference>
<dbReference type="EMBL" id="CP108110">
    <property type="protein sequence ID" value="WUQ86697.1"/>
    <property type="molecule type" value="Genomic_DNA"/>
</dbReference>
<dbReference type="InterPro" id="IPR012767">
    <property type="entry name" value="Trehalose_TreY"/>
</dbReference>
<protein>
    <submittedName>
        <fullName evidence="3">Malto-oligosyltrehalose synthase</fullName>
    </submittedName>
</protein>
<dbReference type="Proteomes" id="UP001432222">
    <property type="component" value="Chromosome"/>
</dbReference>
<accession>A0ABZ1U696</accession>
<dbReference type="CDD" id="cd11336">
    <property type="entry name" value="AmyAc_MTSase"/>
    <property type="match status" value="1"/>
</dbReference>
<dbReference type="InterPro" id="IPR006047">
    <property type="entry name" value="GH13_cat_dom"/>
</dbReference>
<keyword evidence="4" id="KW-1185">Reference proteome</keyword>
<feature type="compositionally biased region" description="Gly residues" evidence="1">
    <location>
        <begin position="576"/>
        <end position="590"/>
    </location>
</feature>
<dbReference type="NCBIfam" id="TIGR02401">
    <property type="entry name" value="trehalose_TreY"/>
    <property type="match status" value="1"/>
</dbReference>
<dbReference type="SUPFAM" id="SSF51445">
    <property type="entry name" value="(Trans)glycosidases"/>
    <property type="match status" value="1"/>
</dbReference>
<evidence type="ECO:0000259" key="2">
    <source>
        <dbReference type="SMART" id="SM00642"/>
    </source>
</evidence>
<reference evidence="3" key="1">
    <citation type="submission" date="2022-10" db="EMBL/GenBank/DDBJ databases">
        <title>The complete genomes of actinobacterial strains from the NBC collection.</title>
        <authorList>
            <person name="Joergensen T.S."/>
            <person name="Alvarez Arevalo M."/>
            <person name="Sterndorff E.B."/>
            <person name="Faurdal D."/>
            <person name="Vuksanovic O."/>
            <person name="Mourched A.-S."/>
            <person name="Charusanti P."/>
            <person name="Shaw S."/>
            <person name="Blin K."/>
            <person name="Weber T."/>
        </authorList>
    </citation>
    <scope>NUCLEOTIDE SEQUENCE</scope>
    <source>
        <strain evidence="3">NBC_00222</strain>
    </source>
</reference>
<organism evidence="3 4">
    <name type="scientific">Kitasatospora purpeofusca</name>
    <dbReference type="NCBI Taxonomy" id="67352"/>
    <lineage>
        <taxon>Bacteria</taxon>
        <taxon>Bacillati</taxon>
        <taxon>Actinomycetota</taxon>
        <taxon>Actinomycetes</taxon>
        <taxon>Kitasatosporales</taxon>
        <taxon>Streptomycetaceae</taxon>
        <taxon>Kitasatospora</taxon>
    </lineage>
</organism>
<gene>
    <name evidence="3" type="primary">treY</name>
    <name evidence="3" type="ORF">OHA16_29285</name>
</gene>
<feature type="region of interest" description="Disordered" evidence="1">
    <location>
        <begin position="426"/>
        <end position="449"/>
    </location>
</feature>
<dbReference type="Pfam" id="PF00128">
    <property type="entry name" value="Alpha-amylase"/>
    <property type="match status" value="1"/>
</dbReference>
<proteinExistence type="predicted"/>
<dbReference type="InterPro" id="IPR013797">
    <property type="entry name" value="Maltooligo_trehalose_synth_4"/>
</dbReference>
<name>A0ABZ1U696_9ACTN</name>
<feature type="region of interest" description="Disordered" evidence="1">
    <location>
        <begin position="567"/>
        <end position="594"/>
    </location>
</feature>
<dbReference type="Gene3D" id="3.20.20.80">
    <property type="entry name" value="Glycosidases"/>
    <property type="match status" value="3"/>
</dbReference>
<dbReference type="PANTHER" id="PTHR10357">
    <property type="entry name" value="ALPHA-AMYLASE FAMILY MEMBER"/>
    <property type="match status" value="1"/>
</dbReference>
<dbReference type="InterPro" id="IPR017853">
    <property type="entry name" value="GH"/>
</dbReference>